<evidence type="ECO:0000256" key="3">
    <source>
        <dbReference type="SAM" id="MobiDB-lite"/>
    </source>
</evidence>
<dbReference type="Pfam" id="PF00078">
    <property type="entry name" value="RVT_1"/>
    <property type="match status" value="1"/>
</dbReference>
<dbReference type="STRING" id="1128400.I2FWM2"/>
<dbReference type="SUPFAM" id="SSF47823">
    <property type="entry name" value="lambda integrase-like, N-terminal domain"/>
    <property type="match status" value="1"/>
</dbReference>
<dbReference type="InterPro" id="IPR000477">
    <property type="entry name" value="RT_dom"/>
</dbReference>
<feature type="domain" description="Tyr recombinase" evidence="5">
    <location>
        <begin position="1080"/>
        <end position="1280"/>
    </location>
</feature>
<dbReference type="PROSITE" id="PS51898">
    <property type="entry name" value="TYR_RECOMBINASE"/>
    <property type="match status" value="1"/>
</dbReference>
<evidence type="ECO:0000259" key="4">
    <source>
        <dbReference type="PROSITE" id="PS50878"/>
    </source>
</evidence>
<dbReference type="EMBL" id="CAGI01000162">
    <property type="protein sequence ID" value="CCF51315.1"/>
    <property type="molecule type" value="Genomic_DNA"/>
</dbReference>
<dbReference type="SUPFAM" id="SSF56672">
    <property type="entry name" value="DNA/RNA polymerases"/>
    <property type="match status" value="1"/>
</dbReference>
<accession>I2FWM2</accession>
<feature type="compositionally biased region" description="Polar residues" evidence="3">
    <location>
        <begin position="179"/>
        <end position="189"/>
    </location>
</feature>
<feature type="region of interest" description="Disordered" evidence="3">
    <location>
        <begin position="223"/>
        <end position="290"/>
    </location>
</feature>
<feature type="compositionally biased region" description="Basic and acidic residues" evidence="3">
    <location>
        <begin position="1"/>
        <end position="24"/>
    </location>
</feature>
<dbReference type="GO" id="GO:0006310">
    <property type="term" value="P:DNA recombination"/>
    <property type="evidence" value="ECO:0007669"/>
    <property type="project" value="UniProtKB-KW"/>
</dbReference>
<protein>
    <recommendedName>
        <fullName evidence="8">Reverse transcriptase domain-containing protein</fullName>
    </recommendedName>
</protein>
<dbReference type="PANTHER" id="PTHR33050">
    <property type="entry name" value="REVERSE TRANSCRIPTASE DOMAIN-CONTAINING PROTEIN"/>
    <property type="match status" value="1"/>
</dbReference>
<gene>
    <name evidence="6" type="ORF">UHOR_01239</name>
</gene>
<dbReference type="PANTHER" id="PTHR33050:SF7">
    <property type="entry name" value="RIBONUCLEASE H"/>
    <property type="match status" value="1"/>
</dbReference>
<dbReference type="Gene3D" id="1.10.443.10">
    <property type="entry name" value="Intergrase catalytic core"/>
    <property type="match status" value="1"/>
</dbReference>
<evidence type="ECO:0008006" key="8">
    <source>
        <dbReference type="Google" id="ProtNLM"/>
    </source>
</evidence>
<reference evidence="6 7" key="1">
    <citation type="journal article" date="2012" name="Plant Cell">
        <title>Genome comparison of barley and maize smut fungi reveals targeted loss of RNA silencing components and species-specific presence of transposable elements.</title>
        <authorList>
            <person name="Laurie J.D."/>
            <person name="Ali S."/>
            <person name="Linning R."/>
            <person name="Mannhaupt G."/>
            <person name="Wong P."/>
            <person name="Gueldener U."/>
            <person name="Muensterkoetter M."/>
            <person name="Moore R."/>
            <person name="Kahmann R."/>
            <person name="Bakkeren G."/>
            <person name="Schirawski J."/>
        </authorList>
    </citation>
    <scope>NUCLEOTIDE SEQUENCE [LARGE SCALE GENOMIC DNA]</scope>
    <source>
        <strain evidence="7">Uh4875-4</strain>
    </source>
</reference>
<evidence type="ECO:0000313" key="6">
    <source>
        <dbReference type="EMBL" id="CCF51315.1"/>
    </source>
</evidence>
<proteinExistence type="predicted"/>
<feature type="compositionally biased region" description="Low complexity" evidence="3">
    <location>
        <begin position="25"/>
        <end position="43"/>
    </location>
</feature>
<evidence type="ECO:0000313" key="7">
    <source>
        <dbReference type="Proteomes" id="UP000006174"/>
    </source>
</evidence>
<evidence type="ECO:0000256" key="2">
    <source>
        <dbReference type="ARBA" id="ARBA00023172"/>
    </source>
</evidence>
<dbReference type="Proteomes" id="UP000006174">
    <property type="component" value="Unassembled WGS sequence"/>
</dbReference>
<name>I2FWM2_USTHO</name>
<keyword evidence="7" id="KW-1185">Reference proteome</keyword>
<feature type="region of interest" description="Disordered" evidence="3">
    <location>
        <begin position="179"/>
        <end position="208"/>
    </location>
</feature>
<dbReference type="GO" id="GO:0015074">
    <property type="term" value="P:DNA integration"/>
    <property type="evidence" value="ECO:0007669"/>
    <property type="project" value="InterPro"/>
</dbReference>
<sequence>MAPGSARERVEAGSGREEGRERGEAAATLASAPITAATAASAPNPTPPLPPTTFLTEDSPAFRGLQQQLDDQTSALSDIAASLQQLLTSSRNPEPQLPPPVAETLASATLPGSALGAPLPGESDMDRIFSWLSREVVQQVIDNTLPPQDLGRLRNPDSLPVDDEHEHAVLVNGVLIKSVPSTDSTSSTRHFTKLIPDEPSSFTSSRPTGCTCGCRLPPMSLPPADDALAMPPQPCGPSKTRPRGTSTSALPPPSALSPSPPHQAAPIAKPTPSRMGHPPSARRASRCASGTMAVAAPRVMRAGGNTNVVVAPATTASRTAHDSAQAAMPRCPTGLDGLVSPTPLSHTAPDLKPAKRPPPLQGSARHIDGPAGPPDLSTPLLQGLAQLFGDSAGTPVFGTPPLQGSARPVALPVGLGKTRTPPLQGLARLFNSVLSALDVPSADRCLSLLLNAWSHNPGLRPNTSFADAVFDPALQPARHSSMQECAFAWSTLLNLYPDPIYHRQLLGMIEHGCLLGYDGPLRNADRRSDNLPISSVGHSHLQKEIAARLAEGRLSIIPASTNLVESPIGVVPKPRSTKLRTIHHLSHPRRPTAATLPSVNAGISPGFIRIRYEGLQDLLAFVSRNPGCLLWKGDLEDAFRHVVTAERDSHLLGFSYNGVRYRENALTFGGSSSPWLFNLVAEFLHWLVAACLPADWPVNHYLDDTFGAVPVSHTTHALLPIHILALAANALGLRLSPKKTFGTSTRLEVLGIEIDTVAQTVGITDDRRHHILAQCHSLLQHHSVDLLDMQWIAGLLQFVSQVFPCGKAFLRRLYDTTRRALPGKHHLTRLARLELLWWCNILERWSGTSVLSPSPLTAAHIWTDACPKGYGGYLGLDTSPTAVFAKIVPRRHRRKNIRFLEALAVLEALRCFLPLWSGPTLVVVHVDNENVEHGLRSGRSRDPLTQRLLREIFGLCLKHDLTIRPHLGVSARAANLLWHGLAASTRRRAGGTPSSFQSFCLQHFGFGTSCFPATSLHLLEWLAHLSSLGRPFHSAKHGLGALRSHHMDLGLDTSGFSCGRLERALRGYKRLHGVGHLGTKLPITLPLLRQVLLAVGKMADLFPRDRLVLQAAFALAFACFLRSGELVWDRGVDRATILTVSSIEWASAHVVLTLPASKTDPFRQGVRVVAPEVGGVECPVARLRPLSQGRPPSALLFGLGPSGLDPLPRSTFVTVLRRAIQACGLPASQYASHSFRRGAATWASQHGTSTADIQSLGRWSSDCSRRYIDRSAQERHALVASALFSVRNGPLVPSSPAWRDPGLA</sequence>
<keyword evidence="2" id="KW-0233">DNA recombination</keyword>
<dbReference type="InterPro" id="IPR052055">
    <property type="entry name" value="Hepadnavirus_pol/RT"/>
</dbReference>
<dbReference type="InterPro" id="IPR043502">
    <property type="entry name" value="DNA/RNA_pol_sf"/>
</dbReference>
<feature type="domain" description="Reverse transcriptase" evidence="4">
    <location>
        <begin position="552"/>
        <end position="754"/>
    </location>
</feature>
<dbReference type="GO" id="GO:0003677">
    <property type="term" value="F:DNA binding"/>
    <property type="evidence" value="ECO:0007669"/>
    <property type="project" value="UniProtKB-KW"/>
</dbReference>
<dbReference type="HOGENOM" id="CLU_283733_0_0_1"/>
<dbReference type="InterPro" id="IPR010998">
    <property type="entry name" value="Integrase_recombinase_N"/>
</dbReference>
<feature type="region of interest" description="Disordered" evidence="3">
    <location>
        <begin position="1"/>
        <end position="60"/>
    </location>
</feature>
<dbReference type="Gene3D" id="1.10.150.130">
    <property type="match status" value="1"/>
</dbReference>
<evidence type="ECO:0000259" key="5">
    <source>
        <dbReference type="PROSITE" id="PS51898"/>
    </source>
</evidence>
<feature type="region of interest" description="Disordered" evidence="3">
    <location>
        <begin position="344"/>
        <end position="372"/>
    </location>
</feature>
<dbReference type="SUPFAM" id="SSF56349">
    <property type="entry name" value="DNA breaking-rejoining enzymes"/>
    <property type="match status" value="1"/>
</dbReference>
<dbReference type="InterPro" id="IPR002104">
    <property type="entry name" value="Integrase_catalytic"/>
</dbReference>
<comment type="caution">
    <text evidence="6">The sequence shown here is derived from an EMBL/GenBank/DDBJ whole genome shotgun (WGS) entry which is preliminary data.</text>
</comment>
<dbReference type="eggNOG" id="KOG0017">
    <property type="taxonomic scope" value="Eukaryota"/>
</dbReference>
<feature type="compositionally biased region" description="Pro residues" evidence="3">
    <location>
        <begin position="250"/>
        <end position="263"/>
    </location>
</feature>
<dbReference type="InterPro" id="IPR011010">
    <property type="entry name" value="DNA_brk_join_enz"/>
</dbReference>
<dbReference type="InterPro" id="IPR013762">
    <property type="entry name" value="Integrase-like_cat_sf"/>
</dbReference>
<dbReference type="PROSITE" id="PS50878">
    <property type="entry name" value="RT_POL"/>
    <property type="match status" value="1"/>
</dbReference>
<keyword evidence="1" id="KW-0238">DNA-binding</keyword>
<organism evidence="6 7">
    <name type="scientific">Ustilago hordei</name>
    <name type="common">Barley covered smut fungus</name>
    <dbReference type="NCBI Taxonomy" id="120017"/>
    <lineage>
        <taxon>Eukaryota</taxon>
        <taxon>Fungi</taxon>
        <taxon>Dikarya</taxon>
        <taxon>Basidiomycota</taxon>
        <taxon>Ustilaginomycotina</taxon>
        <taxon>Ustilaginomycetes</taxon>
        <taxon>Ustilaginales</taxon>
        <taxon>Ustilaginaceae</taxon>
        <taxon>Ustilago</taxon>
    </lineage>
</organism>
<evidence type="ECO:0000256" key="1">
    <source>
        <dbReference type="ARBA" id="ARBA00023125"/>
    </source>
</evidence>